<comment type="similarity">
    <text evidence="1">Belongs to the UPF0065 (bug) family.</text>
</comment>
<dbReference type="PANTHER" id="PTHR42928">
    <property type="entry name" value="TRICARBOXYLATE-BINDING PROTEIN"/>
    <property type="match status" value="1"/>
</dbReference>
<evidence type="ECO:0000313" key="4">
    <source>
        <dbReference type="Proteomes" id="UP000243904"/>
    </source>
</evidence>
<evidence type="ECO:0000256" key="2">
    <source>
        <dbReference type="SAM" id="SignalP"/>
    </source>
</evidence>
<feature type="signal peptide" evidence="2">
    <location>
        <begin position="1"/>
        <end position="25"/>
    </location>
</feature>
<dbReference type="InterPro" id="IPR005064">
    <property type="entry name" value="BUG"/>
</dbReference>
<dbReference type="Proteomes" id="UP000243904">
    <property type="component" value="Chromosome I"/>
</dbReference>
<dbReference type="Gene3D" id="3.40.190.10">
    <property type="entry name" value="Periplasmic binding protein-like II"/>
    <property type="match status" value="1"/>
</dbReference>
<dbReference type="InterPro" id="IPR042100">
    <property type="entry name" value="Bug_dom1"/>
</dbReference>
<dbReference type="SUPFAM" id="SSF53850">
    <property type="entry name" value="Periplasmic binding protein-like II"/>
    <property type="match status" value="1"/>
</dbReference>
<dbReference type="PANTHER" id="PTHR42928:SF5">
    <property type="entry name" value="BLR1237 PROTEIN"/>
    <property type="match status" value="1"/>
</dbReference>
<dbReference type="AlphaFoldDB" id="A0A1H1SIB0"/>
<feature type="chain" id="PRO_5009260094" evidence="2">
    <location>
        <begin position="26"/>
        <end position="324"/>
    </location>
</feature>
<keyword evidence="4" id="KW-1185">Reference proteome</keyword>
<protein>
    <submittedName>
        <fullName evidence="3">Tripartite-type tricarboxylate transporter, receptor component TctC</fullName>
    </submittedName>
</protein>
<dbReference type="PIRSF" id="PIRSF017082">
    <property type="entry name" value="YflP"/>
    <property type="match status" value="1"/>
</dbReference>
<name>A0A1H1SIB0_9BRAD</name>
<evidence type="ECO:0000313" key="3">
    <source>
        <dbReference type="EMBL" id="SDS47089.1"/>
    </source>
</evidence>
<keyword evidence="2" id="KW-0732">Signal</keyword>
<dbReference type="Pfam" id="PF03401">
    <property type="entry name" value="TctC"/>
    <property type="match status" value="1"/>
</dbReference>
<dbReference type="CDD" id="cd13578">
    <property type="entry name" value="PBP2_Bug27"/>
    <property type="match status" value="1"/>
</dbReference>
<dbReference type="Gene3D" id="3.40.190.150">
    <property type="entry name" value="Bordetella uptake gene, domain 1"/>
    <property type="match status" value="1"/>
</dbReference>
<proteinExistence type="inferred from homology"/>
<keyword evidence="3" id="KW-0675">Receptor</keyword>
<reference evidence="4" key="1">
    <citation type="submission" date="2016-10" db="EMBL/GenBank/DDBJ databases">
        <authorList>
            <person name="Varghese N."/>
            <person name="Submissions S."/>
        </authorList>
    </citation>
    <scope>NUCLEOTIDE SEQUENCE [LARGE SCALE GENOMIC DNA]</scope>
    <source>
        <strain evidence="4">GAS369</strain>
    </source>
</reference>
<gene>
    <name evidence="3" type="ORF">SAMN05444158_2157</name>
</gene>
<sequence>MKLRSSLLAILLGGLFLAGSSPVMAEDFPTHPITIVVPYAAGGGTDLLMRVLQEPLRQFLGQPIIVENKSGAAGAIAAREVAHAAPDGYTLLVANNGIAVVPLLQTDAGYDFLKDFAALTVVARTPMVVIANGKLPIKTLPDLIEYGKQEKKGLQYGSAGVGSLGHLSAELFASMSGIKLEHLPYRGQNPTMMAVVSGEAPIAFTSSSDAMLGFAKSDKLKILGVGSSEPSPLLPGVPPISTSLPGYSAEVWQGVVAPAGTAAVIIAKLNDAFAKALALPGVQQKFVSLTYSAASTTPAQFSKEIADEYARWSTIIRERNIRVE</sequence>
<evidence type="ECO:0000256" key="1">
    <source>
        <dbReference type="ARBA" id="ARBA00006987"/>
    </source>
</evidence>
<organism evidence="3 4">
    <name type="scientific">Bradyrhizobium canariense</name>
    <dbReference type="NCBI Taxonomy" id="255045"/>
    <lineage>
        <taxon>Bacteria</taxon>
        <taxon>Pseudomonadati</taxon>
        <taxon>Pseudomonadota</taxon>
        <taxon>Alphaproteobacteria</taxon>
        <taxon>Hyphomicrobiales</taxon>
        <taxon>Nitrobacteraceae</taxon>
        <taxon>Bradyrhizobium</taxon>
    </lineage>
</organism>
<dbReference type="RefSeq" id="WP_167558681.1">
    <property type="nucleotide sequence ID" value="NZ_LT629750.1"/>
</dbReference>
<dbReference type="EMBL" id="LT629750">
    <property type="protein sequence ID" value="SDS47089.1"/>
    <property type="molecule type" value="Genomic_DNA"/>
</dbReference>
<accession>A0A1H1SIB0</accession>